<dbReference type="SMART" id="SM00220">
    <property type="entry name" value="S_TKc"/>
    <property type="match status" value="1"/>
</dbReference>
<dbReference type="InterPro" id="IPR051681">
    <property type="entry name" value="Ser/Thr_Kinases-Pseudokinases"/>
</dbReference>
<dbReference type="Gene3D" id="1.10.510.10">
    <property type="entry name" value="Transferase(Phosphotransferase) domain 1"/>
    <property type="match status" value="1"/>
</dbReference>
<dbReference type="GO" id="GO:0005524">
    <property type="term" value="F:ATP binding"/>
    <property type="evidence" value="ECO:0007669"/>
    <property type="project" value="UniProtKB-UniRule"/>
</dbReference>
<dbReference type="PANTHER" id="PTHR44329">
    <property type="entry name" value="SERINE/THREONINE-PROTEIN KINASE TNNI3K-RELATED"/>
    <property type="match status" value="1"/>
</dbReference>
<sequence>MTEPAHSRLDLPAGYRVGEWTLTGRIGAGSWGVVYAAESADGVRAAVKFLPTHLLPPGQRASMEQLVRREVRFSLETDHPHVVSTREVLTVRDPDRPEIDGVTALVMDRAEHSLQELLAARRSSGEGPPALPEAARVLAGVGAGLTHVHGRGWVHGDLKPGNVLLAPGGEVWLGDFGLTAELDGTHAYVPPLGSLDHVPPEWWSEREGGRSTVRPTADIWAFGVLAHQVLTGGLHPFPGSTARARALGAQTYARGGAPLRLDNTIPDGWRELIGDCLRPDHASRAALDAAALAERTRELADSGAVDARSGRHGPGRRSPGWLLGSRVPAGRGTPGRGRRRLSIVAAAVTVPVVAAAVSAALLLADDEKGTSPGGGTGAASAPGGALPADSDVPRDLRPVIEDAARQCAEEEVTPAFLAAMLKAESGFDADARRPEANEYGIAMWTPSVFKGWAKDGDKDGDKSYMSPPDAIAAMSNFVCWLDQQYKKEGMNEDLPGLMAAGYRTSSRTVLQAGGVPERVRPHVKRVERYLREYSR</sequence>
<keyword evidence="4" id="KW-0723">Serine/threonine-protein kinase</keyword>
<dbReference type="EMBL" id="QOIM01000018">
    <property type="protein sequence ID" value="RCG25225.1"/>
    <property type="molecule type" value="Genomic_DNA"/>
</dbReference>
<dbReference type="Pfam" id="PF00069">
    <property type="entry name" value="Pkinase"/>
    <property type="match status" value="1"/>
</dbReference>
<evidence type="ECO:0000256" key="2">
    <source>
        <dbReference type="SAM" id="MobiDB-lite"/>
    </source>
</evidence>
<dbReference type="AlphaFoldDB" id="A0A367F646"/>
<organism evidence="4 5">
    <name type="scientific">Streptomyces reniochalinae</name>
    <dbReference type="NCBI Taxonomy" id="2250578"/>
    <lineage>
        <taxon>Bacteria</taxon>
        <taxon>Bacillati</taxon>
        <taxon>Actinomycetota</taxon>
        <taxon>Actinomycetes</taxon>
        <taxon>Kitasatosporales</taxon>
        <taxon>Streptomycetaceae</taxon>
        <taxon>Streptomyces</taxon>
    </lineage>
</organism>
<feature type="domain" description="Protein kinase" evidence="3">
    <location>
        <begin position="20"/>
        <end position="300"/>
    </location>
</feature>
<protein>
    <submittedName>
        <fullName evidence="4">Serine/threonine protein kinase</fullName>
    </submittedName>
</protein>
<dbReference type="Proteomes" id="UP000253507">
    <property type="component" value="Unassembled WGS sequence"/>
</dbReference>
<evidence type="ECO:0000256" key="1">
    <source>
        <dbReference type="PROSITE-ProRule" id="PRU10141"/>
    </source>
</evidence>
<feature type="binding site" evidence="1">
    <location>
        <position position="48"/>
    </location>
    <ligand>
        <name>ATP</name>
        <dbReference type="ChEBI" id="CHEBI:30616"/>
    </ligand>
</feature>
<dbReference type="InterPro" id="IPR011009">
    <property type="entry name" value="Kinase-like_dom_sf"/>
</dbReference>
<keyword evidence="1" id="KW-0067">ATP-binding</keyword>
<comment type="caution">
    <text evidence="4">The sequence shown here is derived from an EMBL/GenBank/DDBJ whole genome shotgun (WGS) entry which is preliminary data.</text>
</comment>
<keyword evidence="4" id="KW-0808">Transferase</keyword>
<dbReference type="RefSeq" id="WP_114013619.1">
    <property type="nucleotide sequence ID" value="NZ_QOIM01000018.1"/>
</dbReference>
<dbReference type="InterPro" id="IPR000719">
    <property type="entry name" value="Prot_kinase_dom"/>
</dbReference>
<dbReference type="GO" id="GO:0004674">
    <property type="term" value="F:protein serine/threonine kinase activity"/>
    <property type="evidence" value="ECO:0007669"/>
    <property type="project" value="UniProtKB-KW"/>
</dbReference>
<evidence type="ECO:0000313" key="5">
    <source>
        <dbReference type="Proteomes" id="UP000253507"/>
    </source>
</evidence>
<feature type="region of interest" description="Disordered" evidence="2">
    <location>
        <begin position="367"/>
        <end position="391"/>
    </location>
</feature>
<keyword evidence="4" id="KW-0418">Kinase</keyword>
<dbReference type="InterPro" id="IPR023346">
    <property type="entry name" value="Lysozyme-like_dom_sf"/>
</dbReference>
<reference evidence="4 5" key="1">
    <citation type="submission" date="2018-06" db="EMBL/GenBank/DDBJ databases">
        <title>Streptomyces reniochalinae sp. nov. and Streptomyces diacarnus sp. nov. from marine sponges.</title>
        <authorList>
            <person name="Li L."/>
        </authorList>
    </citation>
    <scope>NUCLEOTIDE SEQUENCE [LARGE SCALE GENOMIC DNA]</scope>
    <source>
        <strain evidence="4 5">LHW50302</strain>
    </source>
</reference>
<keyword evidence="1" id="KW-0547">Nucleotide-binding</keyword>
<dbReference type="Gene3D" id="3.30.200.20">
    <property type="entry name" value="Phosphorylase Kinase, domain 1"/>
    <property type="match status" value="1"/>
</dbReference>
<dbReference type="PROSITE" id="PS50011">
    <property type="entry name" value="PROTEIN_KINASE_DOM"/>
    <property type="match status" value="1"/>
</dbReference>
<dbReference type="SUPFAM" id="SSF56112">
    <property type="entry name" value="Protein kinase-like (PK-like)"/>
    <property type="match status" value="1"/>
</dbReference>
<dbReference type="Gene3D" id="1.10.530.10">
    <property type="match status" value="1"/>
</dbReference>
<dbReference type="OrthoDB" id="9801841at2"/>
<evidence type="ECO:0000259" key="3">
    <source>
        <dbReference type="PROSITE" id="PS50011"/>
    </source>
</evidence>
<name>A0A367F646_9ACTN</name>
<accession>A0A367F646</accession>
<dbReference type="PROSITE" id="PS00107">
    <property type="entry name" value="PROTEIN_KINASE_ATP"/>
    <property type="match status" value="1"/>
</dbReference>
<dbReference type="SUPFAM" id="SSF53955">
    <property type="entry name" value="Lysozyme-like"/>
    <property type="match status" value="1"/>
</dbReference>
<keyword evidence="5" id="KW-1185">Reference proteome</keyword>
<dbReference type="InterPro" id="IPR017441">
    <property type="entry name" value="Protein_kinase_ATP_BS"/>
</dbReference>
<feature type="region of interest" description="Disordered" evidence="2">
    <location>
        <begin position="300"/>
        <end position="337"/>
    </location>
</feature>
<proteinExistence type="predicted"/>
<gene>
    <name evidence="4" type="ORF">DQ392_01580</name>
</gene>
<evidence type="ECO:0000313" key="4">
    <source>
        <dbReference type="EMBL" id="RCG25225.1"/>
    </source>
</evidence>
<dbReference type="CDD" id="cd14014">
    <property type="entry name" value="STKc_PknB_like"/>
    <property type="match status" value="1"/>
</dbReference>